<dbReference type="InterPro" id="IPR036291">
    <property type="entry name" value="NAD(P)-bd_dom_sf"/>
</dbReference>
<evidence type="ECO:0000256" key="4">
    <source>
        <dbReference type="ARBA" id="ARBA00023002"/>
    </source>
</evidence>
<evidence type="ECO:0000256" key="1">
    <source>
        <dbReference type="ARBA" id="ARBA00004871"/>
    </source>
</evidence>
<accession>A0ABV1PMM4</accession>
<keyword evidence="8" id="KW-1185">Reference proteome</keyword>
<evidence type="ECO:0000256" key="3">
    <source>
        <dbReference type="ARBA" id="ARBA00022857"/>
    </source>
</evidence>
<dbReference type="PANTHER" id="PTHR21089:SF1">
    <property type="entry name" value="BIFUNCTIONAL 3-DEHYDROQUINATE DEHYDRATASE_SHIKIMATE DEHYDROGENASE, CHLOROPLASTIC"/>
    <property type="match status" value="1"/>
</dbReference>
<sequence>MLMISGHTRLIAHLGFPTESFKAPMIYNPWFAANGLDINVMPMGVKPEAYPELLRSLFRTTNVIGALITMPHKVATTTLVDSLSPTAQIAGACNAVRLNKAGELEGDMFDGEGFVRGMLQKGQPAQGKRALVVGSGGVGSAISASLAAAGVTALTLFDTRRESGEALAQRLRQHYPALQVTVGERDPQGHDIVVNATPLGMQPGDPLPLDVSRLTPGCFVGEVVMKSAVTPFLQAARERGCVTQQGVDMLFEMIPAYLAFFGLPAATAEELRQTAEIRY</sequence>
<dbReference type="Pfam" id="PF08501">
    <property type="entry name" value="Shikimate_dh_N"/>
    <property type="match status" value="1"/>
</dbReference>
<dbReference type="SUPFAM" id="SSF51735">
    <property type="entry name" value="NAD(P)-binding Rossmann-fold domains"/>
    <property type="match status" value="1"/>
</dbReference>
<keyword evidence="3" id="KW-0521">NADP</keyword>
<keyword evidence="4" id="KW-0560">Oxidoreductase</keyword>
<comment type="caution">
    <text evidence="7">The sequence shown here is derived from an EMBL/GenBank/DDBJ whole genome shotgun (WGS) entry which is preliminary data.</text>
</comment>
<dbReference type="InterPro" id="IPR022893">
    <property type="entry name" value="Shikimate_DH_fam"/>
</dbReference>
<dbReference type="CDD" id="cd01065">
    <property type="entry name" value="NAD_bind_Shikimate_DH"/>
    <property type="match status" value="1"/>
</dbReference>
<dbReference type="Gene3D" id="3.40.50.10860">
    <property type="entry name" value="Leucine Dehydrogenase, chain A, domain 1"/>
    <property type="match status" value="1"/>
</dbReference>
<dbReference type="InterPro" id="IPR046346">
    <property type="entry name" value="Aminoacid_DH-like_N_sf"/>
</dbReference>
<reference evidence="7 8" key="1">
    <citation type="submission" date="2024-06" db="EMBL/GenBank/DDBJ databases">
        <title>Fanconibacter daqui strain Q02 whole shotgun sequencing project.</title>
        <authorList>
            <person name="Rodrigues J.W.A."/>
            <person name="Viana L.C."/>
            <person name="Vieira E.C."/>
            <person name="Souza F.O.L."/>
            <person name="Alegria O.C."/>
            <person name="Patroca S."/>
            <person name="Cruz A.C.R."/>
            <person name="Nunes A.R.C."/>
        </authorList>
    </citation>
    <scope>NUCLEOTIDE SEQUENCE [LARGE SCALE GENOMIC DNA]</scope>
    <source>
        <strain evidence="7 8">Q02</strain>
    </source>
</reference>
<evidence type="ECO:0000259" key="6">
    <source>
        <dbReference type="Pfam" id="PF08501"/>
    </source>
</evidence>
<protein>
    <submittedName>
        <fullName evidence="7">Shikimate dehydrogenase</fullName>
    </submittedName>
</protein>
<evidence type="ECO:0000256" key="2">
    <source>
        <dbReference type="ARBA" id="ARBA00022605"/>
    </source>
</evidence>
<comment type="pathway">
    <text evidence="1">Metabolic intermediate biosynthesis; chorismate biosynthesis; chorismate from D-erythrose 4-phosphate and phosphoenolpyruvate: step 4/7.</text>
</comment>
<dbReference type="PANTHER" id="PTHR21089">
    <property type="entry name" value="SHIKIMATE DEHYDROGENASE"/>
    <property type="match status" value="1"/>
</dbReference>
<dbReference type="Proteomes" id="UP001447374">
    <property type="component" value="Unassembled WGS sequence"/>
</dbReference>
<evidence type="ECO:0000256" key="5">
    <source>
        <dbReference type="ARBA" id="ARBA00023141"/>
    </source>
</evidence>
<dbReference type="SUPFAM" id="SSF53223">
    <property type="entry name" value="Aminoacid dehydrogenase-like, N-terminal domain"/>
    <property type="match status" value="1"/>
</dbReference>
<evidence type="ECO:0000313" key="7">
    <source>
        <dbReference type="EMBL" id="MER0126102.1"/>
    </source>
</evidence>
<feature type="domain" description="Shikimate dehydrogenase substrate binding N-terminal" evidence="6">
    <location>
        <begin position="15"/>
        <end position="96"/>
    </location>
</feature>
<organism evidence="7 8">
    <name type="scientific">Franconibacter daqui</name>
    <dbReference type="NCBI Taxonomy" id="2047724"/>
    <lineage>
        <taxon>Bacteria</taxon>
        <taxon>Pseudomonadati</taxon>
        <taxon>Pseudomonadota</taxon>
        <taxon>Gammaproteobacteria</taxon>
        <taxon>Enterobacterales</taxon>
        <taxon>Enterobacteriaceae</taxon>
        <taxon>Franconibacter</taxon>
    </lineage>
</organism>
<dbReference type="Gene3D" id="3.40.50.720">
    <property type="entry name" value="NAD(P)-binding Rossmann-like Domain"/>
    <property type="match status" value="1"/>
</dbReference>
<gene>
    <name evidence="7" type="ORF">ABQG75_10215</name>
</gene>
<evidence type="ECO:0000313" key="8">
    <source>
        <dbReference type="Proteomes" id="UP001447374"/>
    </source>
</evidence>
<keyword evidence="5" id="KW-0057">Aromatic amino acid biosynthesis</keyword>
<keyword evidence="2" id="KW-0028">Amino-acid biosynthesis</keyword>
<dbReference type="RefSeq" id="WP_349951166.1">
    <property type="nucleotide sequence ID" value="NZ_JBEHGX010000004.1"/>
</dbReference>
<dbReference type="InterPro" id="IPR013708">
    <property type="entry name" value="Shikimate_DH-bd_N"/>
</dbReference>
<proteinExistence type="predicted"/>
<dbReference type="EMBL" id="JBEHGX010000004">
    <property type="protein sequence ID" value="MER0126102.1"/>
    <property type="molecule type" value="Genomic_DNA"/>
</dbReference>
<name>A0ABV1PMM4_9ENTR</name>